<keyword evidence="4" id="KW-0808">Transferase</keyword>
<comment type="similarity">
    <text evidence="2 6 9">Belongs to the class-V pyridoxal-phosphate-dependent aminotransferase family.</text>
</comment>
<evidence type="ECO:0000256" key="1">
    <source>
        <dbReference type="ARBA" id="ARBA00001933"/>
    </source>
</evidence>
<evidence type="ECO:0000313" key="13">
    <source>
        <dbReference type="WBParaSite" id="ACRNAN_scaffold12111.g17624.t1"/>
    </source>
</evidence>
<organism evidence="12 13">
    <name type="scientific">Acrobeloides nanus</name>
    <dbReference type="NCBI Taxonomy" id="290746"/>
    <lineage>
        <taxon>Eukaryota</taxon>
        <taxon>Metazoa</taxon>
        <taxon>Ecdysozoa</taxon>
        <taxon>Nematoda</taxon>
        <taxon>Chromadorea</taxon>
        <taxon>Rhabditida</taxon>
        <taxon>Tylenchina</taxon>
        <taxon>Cephalobomorpha</taxon>
        <taxon>Cephaloboidea</taxon>
        <taxon>Cephalobidae</taxon>
        <taxon>Acrobeloides</taxon>
    </lineage>
</organism>
<dbReference type="EC" id="2.6.1.44" evidence="6"/>
<dbReference type="GO" id="GO:0005777">
    <property type="term" value="C:peroxisome"/>
    <property type="evidence" value="ECO:0007669"/>
    <property type="project" value="TreeGrafter"/>
</dbReference>
<dbReference type="Gene3D" id="3.40.640.10">
    <property type="entry name" value="Type I PLP-dependent aspartate aminotransferase-like (Major domain)"/>
    <property type="match status" value="1"/>
</dbReference>
<dbReference type="PANTHER" id="PTHR21152:SF40">
    <property type="entry name" value="ALANINE--GLYOXYLATE AMINOTRANSFERASE"/>
    <property type="match status" value="1"/>
</dbReference>
<dbReference type="InterPro" id="IPR015421">
    <property type="entry name" value="PyrdxlP-dep_Trfase_major"/>
</dbReference>
<evidence type="ECO:0000256" key="7">
    <source>
        <dbReference type="PIRSR" id="PIRSR000524-1"/>
    </source>
</evidence>
<evidence type="ECO:0000259" key="11">
    <source>
        <dbReference type="Pfam" id="PF00266"/>
    </source>
</evidence>
<evidence type="ECO:0000256" key="10">
    <source>
        <dbReference type="RuleBase" id="RU004504"/>
    </source>
</evidence>
<dbReference type="GO" id="GO:0019265">
    <property type="term" value="P:glycine biosynthetic process, by transamination of glyoxylate"/>
    <property type="evidence" value="ECO:0007669"/>
    <property type="project" value="TreeGrafter"/>
</dbReference>
<feature type="binding site" evidence="7">
    <location>
        <position position="361"/>
    </location>
    <ligand>
        <name>substrate</name>
    </ligand>
</feature>
<evidence type="ECO:0000256" key="4">
    <source>
        <dbReference type="ARBA" id="ARBA00022679"/>
    </source>
</evidence>
<comment type="catalytic activity">
    <reaction evidence="6">
        <text>glyoxylate + L-alanine = glycine + pyruvate</text>
        <dbReference type="Rhea" id="RHEA:24248"/>
        <dbReference type="ChEBI" id="CHEBI:15361"/>
        <dbReference type="ChEBI" id="CHEBI:36655"/>
        <dbReference type="ChEBI" id="CHEBI:57305"/>
        <dbReference type="ChEBI" id="CHEBI:57972"/>
        <dbReference type="EC" id="2.6.1.44"/>
    </reaction>
</comment>
<dbReference type="AlphaFoldDB" id="A0A914CMX9"/>
<dbReference type="WBParaSite" id="ACRNAN_scaffold12111.g17624.t1">
    <property type="protein sequence ID" value="ACRNAN_scaffold12111.g17624.t1"/>
    <property type="gene ID" value="ACRNAN_scaffold12111.g17624"/>
</dbReference>
<proteinExistence type="inferred from homology"/>
<evidence type="ECO:0000256" key="3">
    <source>
        <dbReference type="ARBA" id="ARBA00022576"/>
    </source>
</evidence>
<dbReference type="Proteomes" id="UP000887540">
    <property type="component" value="Unplaced"/>
</dbReference>
<dbReference type="InterPro" id="IPR015424">
    <property type="entry name" value="PyrdxlP-dep_Trfase"/>
</dbReference>
<dbReference type="InterPro" id="IPR015422">
    <property type="entry name" value="PyrdxlP-dep_Trfase_small"/>
</dbReference>
<evidence type="ECO:0000256" key="2">
    <source>
        <dbReference type="ARBA" id="ARBA00009236"/>
    </source>
</evidence>
<name>A0A914CMX9_9BILA</name>
<dbReference type="PROSITE" id="PS00595">
    <property type="entry name" value="AA_TRANSFER_CLASS_5"/>
    <property type="match status" value="1"/>
</dbReference>
<protein>
    <recommendedName>
        <fullName evidence="6">Alanine--glyoxylate aminotransferase</fullName>
        <ecNumber evidence="6">2.6.1.44</ecNumber>
    </recommendedName>
</protein>
<keyword evidence="12" id="KW-1185">Reference proteome</keyword>
<evidence type="ECO:0000256" key="6">
    <source>
        <dbReference type="PIRNR" id="PIRNR000524"/>
    </source>
</evidence>
<keyword evidence="5 6" id="KW-0663">Pyridoxal phosphate</keyword>
<dbReference type="Pfam" id="PF00266">
    <property type="entry name" value="Aminotran_5"/>
    <property type="match status" value="1"/>
</dbReference>
<evidence type="ECO:0000256" key="9">
    <source>
        <dbReference type="RuleBase" id="RU004075"/>
    </source>
</evidence>
<feature type="modified residue" description="N6-(pyridoxal phosphate)lysine" evidence="8">
    <location>
        <position position="211"/>
    </location>
</feature>
<dbReference type="GO" id="GO:0004760">
    <property type="term" value="F:L-serine-pyruvate transaminase activity"/>
    <property type="evidence" value="ECO:0007669"/>
    <property type="project" value="TreeGrafter"/>
</dbReference>
<dbReference type="PANTHER" id="PTHR21152">
    <property type="entry name" value="AMINOTRANSFERASE CLASS V"/>
    <property type="match status" value="1"/>
</dbReference>
<dbReference type="GO" id="GO:0008453">
    <property type="term" value="F:alanine-glyoxylate transaminase activity"/>
    <property type="evidence" value="ECO:0007669"/>
    <property type="project" value="UniProtKB-EC"/>
</dbReference>
<dbReference type="InterPro" id="IPR000192">
    <property type="entry name" value="Aminotrans_V_dom"/>
</dbReference>
<reference evidence="13" key="1">
    <citation type="submission" date="2022-11" db="UniProtKB">
        <authorList>
            <consortium name="WormBaseParasite"/>
        </authorList>
    </citation>
    <scope>IDENTIFICATION</scope>
</reference>
<evidence type="ECO:0000256" key="5">
    <source>
        <dbReference type="ARBA" id="ARBA00022898"/>
    </source>
</evidence>
<evidence type="ECO:0000256" key="8">
    <source>
        <dbReference type="PIRSR" id="PIRSR000524-50"/>
    </source>
</evidence>
<dbReference type="SUPFAM" id="SSF53383">
    <property type="entry name" value="PLP-dependent transferases"/>
    <property type="match status" value="1"/>
</dbReference>
<accession>A0A914CMX9</accession>
<dbReference type="InterPro" id="IPR024169">
    <property type="entry name" value="SP_NH2Trfase/AEP_transaminase"/>
</dbReference>
<keyword evidence="3" id="KW-0032">Aminotransferase</keyword>
<dbReference type="InterPro" id="IPR020578">
    <property type="entry name" value="Aminotrans_V_PyrdxlP_BS"/>
</dbReference>
<comment type="cofactor">
    <cofactor evidence="1 6 8 10">
        <name>pyridoxal 5'-phosphate</name>
        <dbReference type="ChEBI" id="CHEBI:597326"/>
    </cofactor>
</comment>
<feature type="domain" description="Aminotransferase class V" evidence="11">
    <location>
        <begin position="49"/>
        <end position="352"/>
    </location>
</feature>
<dbReference type="PIRSF" id="PIRSF000524">
    <property type="entry name" value="SPT"/>
    <property type="match status" value="1"/>
</dbReference>
<sequence>MSSNHSSSTMPPATRILGPLKVPSKLLMGPGPSNMRESVRIVLGAPLLGHMHTEFINIMDDVKAGLQYLFQTNNELTFAVSGSGHAGMECAVMNLLEPGETVLVVQTGIWGQRVADLVDRLGGRVQTLNVEAGKAATLEMFSKAVEDCKPAVVFVCQGESSTGVAQPLEGFGDVCHKNGALLLVDAVASIGCVPLQMDALNIDCVYAATQKVLGAPPGLAMVSFSECAVQKMRTRKTRVPSFYFDAFELANYWGCSNEPRRYHHTAPISLVYALREALSEIANEGLEQCLLRHRQCADFLYSKLEEIGLKPYVKEKSIRLPGLTTIELPPNVEFKLIIDKLMSQGIEIAGGLGPTVGKVWRIGTFGVNADKEKILKTVHALDEALKTVHNKDV</sequence>
<evidence type="ECO:0000313" key="12">
    <source>
        <dbReference type="Proteomes" id="UP000887540"/>
    </source>
</evidence>
<dbReference type="Gene3D" id="3.90.1150.10">
    <property type="entry name" value="Aspartate Aminotransferase, domain 1"/>
    <property type="match status" value="1"/>
</dbReference>
<dbReference type="FunFam" id="3.40.640.10:FF:000027">
    <property type="entry name" value="Serine--pyruvate aminotransferase, mitochondrial"/>
    <property type="match status" value="1"/>
</dbReference>